<evidence type="ECO:0000256" key="1">
    <source>
        <dbReference type="SAM" id="MobiDB-lite"/>
    </source>
</evidence>
<keyword evidence="3" id="KW-1185">Reference proteome</keyword>
<evidence type="ECO:0000313" key="3">
    <source>
        <dbReference type="Proteomes" id="UP000647836"/>
    </source>
</evidence>
<accession>A0ABR9TVS2</accession>
<protein>
    <submittedName>
        <fullName evidence="2">Uncharacterized protein</fullName>
    </submittedName>
</protein>
<comment type="caution">
    <text evidence="2">The sequence shown here is derived from an EMBL/GenBank/DDBJ whole genome shotgun (WGS) entry which is preliminary data.</text>
</comment>
<organism evidence="2 3">
    <name type="scientific">Nostoc cf. edaphicum LEGE 07299</name>
    <dbReference type="NCBI Taxonomy" id="2777974"/>
    <lineage>
        <taxon>Bacteria</taxon>
        <taxon>Bacillati</taxon>
        <taxon>Cyanobacteriota</taxon>
        <taxon>Cyanophyceae</taxon>
        <taxon>Nostocales</taxon>
        <taxon>Nostocaceae</taxon>
        <taxon>Nostoc</taxon>
    </lineage>
</organism>
<evidence type="ECO:0000313" key="2">
    <source>
        <dbReference type="EMBL" id="MBE9104513.1"/>
    </source>
</evidence>
<reference evidence="2 3" key="1">
    <citation type="submission" date="2020-10" db="EMBL/GenBank/DDBJ databases">
        <authorList>
            <person name="Castelo-Branco R."/>
            <person name="Eusebio N."/>
            <person name="Adriana R."/>
            <person name="Vieira A."/>
            <person name="Brugerolle De Fraissinette N."/>
            <person name="Rezende De Castro R."/>
            <person name="Schneider M.P."/>
            <person name="Vasconcelos V."/>
            <person name="Leao P.N."/>
        </authorList>
    </citation>
    <scope>NUCLEOTIDE SEQUENCE [LARGE SCALE GENOMIC DNA]</scope>
    <source>
        <strain evidence="2 3">LEGE 07299</strain>
    </source>
</reference>
<gene>
    <name evidence="2" type="ORF">IQ229_06060</name>
</gene>
<dbReference type="EMBL" id="JADEXF010000137">
    <property type="protein sequence ID" value="MBE9104513.1"/>
    <property type="molecule type" value="Genomic_DNA"/>
</dbReference>
<name>A0ABR9TVS2_9NOSO</name>
<feature type="region of interest" description="Disordered" evidence="1">
    <location>
        <begin position="63"/>
        <end position="82"/>
    </location>
</feature>
<sequence>MTSCAHKNYKYTYSSTFELRSSTFELDESISELRSSTFELDESISELRSSTFELDESISELRSSTFESQTIPQSPAHDPQLR</sequence>
<dbReference type="Proteomes" id="UP000647836">
    <property type="component" value="Unassembled WGS sequence"/>
</dbReference>
<dbReference type="RefSeq" id="WP_194042149.1">
    <property type="nucleotide sequence ID" value="NZ_JADEXF010000137.1"/>
</dbReference>
<feature type="compositionally biased region" description="Polar residues" evidence="1">
    <location>
        <begin position="63"/>
        <end position="73"/>
    </location>
</feature>
<proteinExistence type="predicted"/>